<feature type="domain" description="Thiolase C-terminal" evidence="6">
    <location>
        <begin position="272"/>
        <end position="393"/>
    </location>
</feature>
<evidence type="ECO:0000313" key="7">
    <source>
        <dbReference type="EMBL" id="MDF9746019.1"/>
    </source>
</evidence>
<dbReference type="PANTHER" id="PTHR18919">
    <property type="entry name" value="ACETYL-COA C-ACYLTRANSFERASE"/>
    <property type="match status" value="1"/>
</dbReference>
<dbReference type="GO" id="GO:0016747">
    <property type="term" value="F:acyltransferase activity, transferring groups other than amino-acyl groups"/>
    <property type="evidence" value="ECO:0007669"/>
    <property type="project" value="InterPro"/>
</dbReference>
<reference evidence="7" key="1">
    <citation type="submission" date="2022-06" db="EMBL/GenBank/DDBJ databases">
        <title>Natrinema sp. a new haloarchaeum isolate from saline soil.</title>
        <authorList>
            <person name="Strakova D."/>
            <person name="Galisteo C."/>
            <person name="Sanchez-Porro C."/>
            <person name="Ventosa A."/>
        </authorList>
    </citation>
    <scope>NUCLEOTIDE SEQUENCE</scope>
    <source>
        <strain evidence="7">S1CR25-10</strain>
    </source>
</reference>
<evidence type="ECO:0000256" key="4">
    <source>
        <dbReference type="ARBA" id="ARBA00023315"/>
    </source>
</evidence>
<dbReference type="NCBIfam" id="TIGR01930">
    <property type="entry name" value="AcCoA-C-Actrans"/>
    <property type="match status" value="1"/>
</dbReference>
<evidence type="ECO:0000259" key="6">
    <source>
        <dbReference type="Pfam" id="PF02803"/>
    </source>
</evidence>
<comment type="caution">
    <text evidence="7">The sequence shown here is derived from an EMBL/GenBank/DDBJ whole genome shotgun (WGS) entry which is preliminary data.</text>
</comment>
<keyword evidence="2" id="KW-0808">Transferase</keyword>
<sequence length="395" mass="41454">MSSTEPNGEIVLVDGARTPHGTLLGSLASVGAVELGRTALDGLLERVDVEPEDVDWVALGNAIQAGIGQVPGRQVVVESALPNETEATTVNEASGSGLRAIALAADRIRASRAELAVAGGFESMSNAPWILPDYRKGRRYGDVELKDSMLLDSLWDVNLDVHMGEITERLVDRETVSREAQDQYALESHQLAAEAIESGAFDDEIVPVGTDGATVDRDQGPRPESTLSDLAELPASFREDGTITAGNASKLSDGAGVVLLADGDAAAERGLEPLATLVDYDLVYRDPDEFNEAVGDVVEGLLERNGLTVGDVDACWINEAFAAQSVYVMDRVGIPREKMNPCGGAVAFGHPIGASGGMLAASLGYQLRDDPDVTRGLVGMSVGGGGAIMALLEER</sequence>
<keyword evidence="3" id="KW-0414">Isoprene biosynthesis</keyword>
<evidence type="ECO:0000256" key="3">
    <source>
        <dbReference type="ARBA" id="ARBA00023229"/>
    </source>
</evidence>
<gene>
    <name evidence="7" type="ORF">NDI89_10545</name>
</gene>
<evidence type="ECO:0000256" key="1">
    <source>
        <dbReference type="ARBA" id="ARBA00010982"/>
    </source>
</evidence>
<protein>
    <submittedName>
        <fullName evidence="7">Thiolase family protein</fullName>
    </submittedName>
</protein>
<dbReference type="Pfam" id="PF00108">
    <property type="entry name" value="Thiolase_N"/>
    <property type="match status" value="1"/>
</dbReference>
<dbReference type="Pfam" id="PF02803">
    <property type="entry name" value="Thiolase_C"/>
    <property type="match status" value="1"/>
</dbReference>
<name>A0A9Q4L1S0_9EURY</name>
<dbReference type="InterPro" id="IPR020617">
    <property type="entry name" value="Thiolase_C"/>
</dbReference>
<keyword evidence="8" id="KW-1185">Reference proteome</keyword>
<feature type="domain" description="Thiolase N-terminal" evidence="5">
    <location>
        <begin position="10"/>
        <end position="262"/>
    </location>
</feature>
<accession>A0A9Q4L1S0</accession>
<proteinExistence type="inferred from homology"/>
<dbReference type="AlphaFoldDB" id="A0A9Q4L1S0"/>
<comment type="similarity">
    <text evidence="1">Belongs to the thiolase-like superfamily. Thiolase family.</text>
</comment>
<dbReference type="InterPro" id="IPR020616">
    <property type="entry name" value="Thiolase_N"/>
</dbReference>
<dbReference type="PIRSF" id="PIRSF000429">
    <property type="entry name" value="Ac-CoA_Ac_transf"/>
    <property type="match status" value="1"/>
</dbReference>
<dbReference type="PROSITE" id="PS00737">
    <property type="entry name" value="THIOLASE_2"/>
    <property type="match status" value="1"/>
</dbReference>
<dbReference type="InterPro" id="IPR016039">
    <property type="entry name" value="Thiolase-like"/>
</dbReference>
<dbReference type="InterPro" id="IPR020613">
    <property type="entry name" value="Thiolase_CS"/>
</dbReference>
<dbReference type="Proteomes" id="UP001154061">
    <property type="component" value="Unassembled WGS sequence"/>
</dbReference>
<dbReference type="CDD" id="cd00751">
    <property type="entry name" value="thiolase"/>
    <property type="match status" value="1"/>
</dbReference>
<keyword evidence="4" id="KW-0012">Acyltransferase</keyword>
<dbReference type="Gene3D" id="3.40.47.10">
    <property type="match status" value="1"/>
</dbReference>
<organism evidence="7 8">
    <name type="scientific">Natrinema salsiterrestre</name>
    <dbReference type="NCBI Taxonomy" id="2950540"/>
    <lineage>
        <taxon>Archaea</taxon>
        <taxon>Methanobacteriati</taxon>
        <taxon>Methanobacteriota</taxon>
        <taxon>Stenosarchaea group</taxon>
        <taxon>Halobacteria</taxon>
        <taxon>Halobacteriales</taxon>
        <taxon>Natrialbaceae</taxon>
        <taxon>Natrinema</taxon>
    </lineage>
</organism>
<dbReference type="InterPro" id="IPR002155">
    <property type="entry name" value="Thiolase"/>
</dbReference>
<dbReference type="GO" id="GO:0008299">
    <property type="term" value="P:isoprenoid biosynthetic process"/>
    <property type="evidence" value="ECO:0007669"/>
    <property type="project" value="UniProtKB-KW"/>
</dbReference>
<dbReference type="RefSeq" id="WP_277521537.1">
    <property type="nucleotide sequence ID" value="NZ_JAMQOT010000003.1"/>
</dbReference>
<dbReference type="SUPFAM" id="SSF53901">
    <property type="entry name" value="Thiolase-like"/>
    <property type="match status" value="2"/>
</dbReference>
<dbReference type="PANTHER" id="PTHR18919:SF107">
    <property type="entry name" value="ACETYL-COA ACETYLTRANSFERASE, CYTOSOLIC"/>
    <property type="match status" value="1"/>
</dbReference>
<dbReference type="EMBL" id="JAMQOT010000003">
    <property type="protein sequence ID" value="MDF9746019.1"/>
    <property type="molecule type" value="Genomic_DNA"/>
</dbReference>
<evidence type="ECO:0000259" key="5">
    <source>
        <dbReference type="Pfam" id="PF00108"/>
    </source>
</evidence>
<evidence type="ECO:0000313" key="8">
    <source>
        <dbReference type="Proteomes" id="UP001154061"/>
    </source>
</evidence>
<evidence type="ECO:0000256" key="2">
    <source>
        <dbReference type="ARBA" id="ARBA00022679"/>
    </source>
</evidence>